<keyword evidence="5 8" id="KW-0808">Transferase</keyword>
<feature type="domain" description="3-deoxy-D-manno-octulosonic-acid transferase N-terminal" evidence="10">
    <location>
        <begin position="28"/>
        <end position="187"/>
    </location>
</feature>
<dbReference type="InterPro" id="IPR007507">
    <property type="entry name" value="Glycos_transf_N"/>
</dbReference>
<dbReference type="GO" id="GO:0009244">
    <property type="term" value="P:lipopolysaccharide core region biosynthetic process"/>
    <property type="evidence" value="ECO:0007669"/>
    <property type="project" value="UniProtKB-UniRule"/>
</dbReference>
<dbReference type="EC" id="2.4.99.12" evidence="3 8"/>
<organism evidence="11 12">
    <name type="scientific">Roseovarius indicus</name>
    <dbReference type="NCBI Taxonomy" id="540747"/>
    <lineage>
        <taxon>Bacteria</taxon>
        <taxon>Pseudomonadati</taxon>
        <taxon>Pseudomonadota</taxon>
        <taxon>Alphaproteobacteria</taxon>
        <taxon>Rhodobacterales</taxon>
        <taxon>Roseobacteraceae</taxon>
        <taxon>Roseovarius</taxon>
    </lineage>
</organism>
<keyword evidence="8" id="KW-0448">Lipopolysaccharide biosynthesis</keyword>
<evidence type="ECO:0000256" key="6">
    <source>
        <dbReference type="ARBA" id="ARBA00031445"/>
    </source>
</evidence>
<evidence type="ECO:0000256" key="5">
    <source>
        <dbReference type="ARBA" id="ARBA00022679"/>
    </source>
</evidence>
<sequence>MGGARKLGSYLSPAPAGTGEHEADLPSRPEGEVVWCHATTRTHADVALHLADRLANARPDIHVLLTGAPDILPQEPASVYIHPTPADTSAAAQAFVSHWRPDLCVWTAGDLKPAILSAAHRTGMPLYLVDADEARLTQPGWRLLPSSSRTALRRFAFIMARTQGTETFLRRRVGLRDTTIRVTGALREESKPLPYNESDHEELTGLLRGRPIWLAARLHVDELSTVLEANEAVIGMSHRVLLVIAPADPDDTAPYHEALKASGMRYITWSEGSLPDETTQVILADTRGELGLWYRISPICFMGSSLIAGAHGSDPNEPAAHGSAILYGPNIRTYLAAYSRFAEAGAARIVRDVHTLAEAVQRVIPPDQSAAMAHAAWDVATQSAAVMDQLVDAILTALDERTVT</sequence>
<comment type="similarity">
    <text evidence="8">Belongs to the glycosyltransferase group 1 family.</text>
</comment>
<evidence type="ECO:0000256" key="9">
    <source>
        <dbReference type="SAM" id="MobiDB-lite"/>
    </source>
</evidence>
<name>A0A5P3A7G7_9RHOB</name>
<comment type="subcellular location">
    <subcellularLocation>
        <location evidence="8">Cell membrane</location>
    </subcellularLocation>
</comment>
<proteinExistence type="inferred from homology"/>
<dbReference type="GO" id="GO:0005886">
    <property type="term" value="C:plasma membrane"/>
    <property type="evidence" value="ECO:0007669"/>
    <property type="project" value="UniProtKB-SubCell"/>
</dbReference>
<dbReference type="GO" id="GO:0043842">
    <property type="term" value="F:Kdo transferase activity"/>
    <property type="evidence" value="ECO:0007669"/>
    <property type="project" value="UniProtKB-EC"/>
</dbReference>
<keyword evidence="8" id="KW-1003">Cell membrane</keyword>
<evidence type="ECO:0000256" key="7">
    <source>
        <dbReference type="ARBA" id="ARBA00049183"/>
    </source>
</evidence>
<comment type="pathway">
    <text evidence="2 8">Bacterial outer membrane biogenesis; LPS core biosynthesis.</text>
</comment>
<dbReference type="RefSeq" id="WP_057817411.1">
    <property type="nucleotide sequence ID" value="NZ_CP031598.1"/>
</dbReference>
<dbReference type="InterPro" id="IPR038107">
    <property type="entry name" value="Glycos_transf_N_sf"/>
</dbReference>
<dbReference type="EMBL" id="CP031598">
    <property type="protein sequence ID" value="QEW24318.1"/>
    <property type="molecule type" value="Genomic_DNA"/>
</dbReference>
<dbReference type="UniPathway" id="UPA00958"/>
<keyword evidence="8" id="KW-0472">Membrane</keyword>
<dbReference type="Gene3D" id="3.40.50.11720">
    <property type="entry name" value="3-Deoxy-D-manno-octulosonic-acid transferase, N-terminal domain"/>
    <property type="match status" value="1"/>
</dbReference>
<dbReference type="Gene3D" id="3.40.50.2000">
    <property type="entry name" value="Glycogen Phosphorylase B"/>
    <property type="match status" value="1"/>
</dbReference>
<dbReference type="OrthoDB" id="9789797at2"/>
<comment type="catalytic activity">
    <reaction evidence="7 8">
        <text>lipid IVA (E. coli) + CMP-3-deoxy-beta-D-manno-octulosonate = alpha-Kdo-(2-&gt;6)-lipid IVA (E. coli) + CMP + H(+)</text>
        <dbReference type="Rhea" id="RHEA:28066"/>
        <dbReference type="ChEBI" id="CHEBI:15378"/>
        <dbReference type="ChEBI" id="CHEBI:58603"/>
        <dbReference type="ChEBI" id="CHEBI:60364"/>
        <dbReference type="ChEBI" id="CHEBI:60377"/>
        <dbReference type="ChEBI" id="CHEBI:85987"/>
        <dbReference type="EC" id="2.4.99.12"/>
    </reaction>
</comment>
<dbReference type="PANTHER" id="PTHR42755:SF1">
    <property type="entry name" value="3-DEOXY-D-MANNO-OCTULOSONIC ACID TRANSFERASE, MITOCHONDRIAL-RELATED"/>
    <property type="match status" value="1"/>
</dbReference>
<dbReference type="Pfam" id="PF04413">
    <property type="entry name" value="Glycos_transf_N"/>
    <property type="match status" value="1"/>
</dbReference>
<evidence type="ECO:0000256" key="4">
    <source>
        <dbReference type="ARBA" id="ARBA00019077"/>
    </source>
</evidence>
<comment type="function">
    <text evidence="1 8">Involved in lipopolysaccharide (LPS) biosynthesis. Catalyzes the transfer of 3-deoxy-D-manno-octulosonate (Kdo) residue(s) from CMP-Kdo to lipid IV(A), the tetraacyldisaccharide-1,4'-bisphosphate precursor of lipid A.</text>
</comment>
<keyword evidence="11" id="KW-0328">Glycosyltransferase</keyword>
<dbReference type="InterPro" id="IPR039901">
    <property type="entry name" value="Kdotransferase"/>
</dbReference>
<evidence type="ECO:0000256" key="3">
    <source>
        <dbReference type="ARBA" id="ARBA00012621"/>
    </source>
</evidence>
<dbReference type="KEGG" id="rid:RIdsm_00095"/>
<evidence type="ECO:0000313" key="12">
    <source>
        <dbReference type="Proteomes" id="UP000325785"/>
    </source>
</evidence>
<dbReference type="AlphaFoldDB" id="A0A5P3A7G7"/>
<dbReference type="GO" id="GO:0009245">
    <property type="term" value="P:lipid A biosynthetic process"/>
    <property type="evidence" value="ECO:0007669"/>
    <property type="project" value="TreeGrafter"/>
</dbReference>
<reference evidence="11 12" key="1">
    <citation type="submission" date="2018-08" db="EMBL/GenBank/DDBJ databases">
        <title>Genetic Globetrotter - A new plasmid hitch-hiking vast phylogenetic and geographic distances.</title>
        <authorList>
            <person name="Vollmers J."/>
            <person name="Petersen J."/>
        </authorList>
    </citation>
    <scope>NUCLEOTIDE SEQUENCE [LARGE SCALE GENOMIC DNA]</scope>
    <source>
        <strain evidence="11 12">DSM 26383</strain>
    </source>
</reference>
<feature type="region of interest" description="Disordered" evidence="9">
    <location>
        <begin position="1"/>
        <end position="28"/>
    </location>
</feature>
<evidence type="ECO:0000256" key="8">
    <source>
        <dbReference type="RuleBase" id="RU365103"/>
    </source>
</evidence>
<evidence type="ECO:0000256" key="2">
    <source>
        <dbReference type="ARBA" id="ARBA00004713"/>
    </source>
</evidence>
<gene>
    <name evidence="11" type="primary">waaA_1</name>
    <name evidence="11" type="ORF">RIdsm_00095</name>
</gene>
<dbReference type="SUPFAM" id="SSF53756">
    <property type="entry name" value="UDP-Glycosyltransferase/glycogen phosphorylase"/>
    <property type="match status" value="1"/>
</dbReference>
<dbReference type="Proteomes" id="UP000325785">
    <property type="component" value="Chromosome"/>
</dbReference>
<evidence type="ECO:0000313" key="11">
    <source>
        <dbReference type="EMBL" id="QEW24318.1"/>
    </source>
</evidence>
<evidence type="ECO:0000259" key="10">
    <source>
        <dbReference type="Pfam" id="PF04413"/>
    </source>
</evidence>
<protein>
    <recommendedName>
        <fullName evidence="4 8">3-deoxy-D-manno-octulosonic acid transferase</fullName>
        <shortName evidence="8">Kdo transferase</shortName>
        <ecNumber evidence="3 8">2.4.99.12</ecNumber>
    </recommendedName>
    <alternativeName>
        <fullName evidence="6 8">Lipid IV(A) 3-deoxy-D-manno-octulosonic acid transferase</fullName>
    </alternativeName>
</protein>
<accession>A0A5P3A7G7</accession>
<dbReference type="PANTHER" id="PTHR42755">
    <property type="entry name" value="3-DEOXY-MANNO-OCTULOSONATE CYTIDYLYLTRANSFERASE"/>
    <property type="match status" value="1"/>
</dbReference>
<evidence type="ECO:0000256" key="1">
    <source>
        <dbReference type="ARBA" id="ARBA00003394"/>
    </source>
</evidence>
<feature type="compositionally biased region" description="Basic and acidic residues" evidence="9">
    <location>
        <begin position="19"/>
        <end position="28"/>
    </location>
</feature>